<dbReference type="PROSITE" id="PS51257">
    <property type="entry name" value="PROKAR_LIPOPROTEIN"/>
    <property type="match status" value="1"/>
</dbReference>
<evidence type="ECO:0000256" key="8">
    <source>
        <dbReference type="ARBA" id="ARBA00023288"/>
    </source>
</evidence>
<comment type="subunit">
    <text evidence="4">The complex is composed of two ATP-binding proteins (PstB), two transmembrane proteins (PstC and PstA) and a solute-binding protein (PstS).</text>
</comment>
<organism evidence="11 12">
    <name type="scientific">Hathewaya limosa</name>
    <name type="common">Clostridium limosum</name>
    <dbReference type="NCBI Taxonomy" id="1536"/>
    <lineage>
        <taxon>Bacteria</taxon>
        <taxon>Bacillati</taxon>
        <taxon>Bacillota</taxon>
        <taxon>Clostridia</taxon>
        <taxon>Eubacteriales</taxon>
        <taxon>Clostridiaceae</taxon>
        <taxon>Hathewaya</taxon>
    </lineage>
</organism>
<evidence type="ECO:0000256" key="5">
    <source>
        <dbReference type="ARBA" id="ARBA00022592"/>
    </source>
</evidence>
<keyword evidence="5" id="KW-0813">Transport</keyword>
<dbReference type="Gene3D" id="3.40.190.10">
    <property type="entry name" value="Periplasmic binding protein-like II"/>
    <property type="match status" value="2"/>
</dbReference>
<dbReference type="PANTHER" id="PTHR30570:SF1">
    <property type="entry name" value="PHOSPHATE-BINDING PROTEIN PSTS"/>
    <property type="match status" value="1"/>
</dbReference>
<gene>
    <name evidence="11" type="ORF">QOZ93_000706</name>
</gene>
<comment type="similarity">
    <text evidence="3">Belongs to the PstS family.</text>
</comment>
<comment type="caution">
    <text evidence="11">The sequence shown here is derived from an EMBL/GenBank/DDBJ whole genome shotgun (WGS) entry which is preliminary data.</text>
</comment>
<keyword evidence="7" id="KW-0564">Palmitate</keyword>
<protein>
    <recommendedName>
        <fullName evidence="10">PBP domain-containing protein</fullName>
    </recommendedName>
</protein>
<evidence type="ECO:0000259" key="10">
    <source>
        <dbReference type="Pfam" id="PF12849"/>
    </source>
</evidence>
<dbReference type="RefSeq" id="WP_307355128.1">
    <property type="nucleotide sequence ID" value="NZ_BAAACJ010000041.1"/>
</dbReference>
<evidence type="ECO:0000256" key="6">
    <source>
        <dbReference type="ARBA" id="ARBA00022729"/>
    </source>
</evidence>
<feature type="signal peptide" evidence="9">
    <location>
        <begin position="1"/>
        <end position="17"/>
    </location>
</feature>
<name>A0ABU0JPH8_HATLI</name>
<evidence type="ECO:0000256" key="2">
    <source>
        <dbReference type="ARBA" id="ARBA00004193"/>
    </source>
</evidence>
<evidence type="ECO:0000256" key="9">
    <source>
        <dbReference type="SAM" id="SignalP"/>
    </source>
</evidence>
<comment type="function">
    <text evidence="1">Part of the ABC transporter complex PstSACB involved in phosphate import.</text>
</comment>
<feature type="domain" description="PBP" evidence="10">
    <location>
        <begin position="91"/>
        <end position="256"/>
    </location>
</feature>
<accession>A0ABU0JPH8</accession>
<sequence>MKKFLAFLCIISCLFFAACSTLPLKFNNAKNEENNSLILYCSNVIKPMADSIVKDVNLNSKYKIEIKTIDEAEVDSILKKGKEACVFMGFEERQTENIAIETIGKDGIGIITSAGSKLENINFENLRDIYSGKVNRFEDNPNKENIIKFVMFDDNNTLRKKFNKQVMEFPSKIMYDSKVEVVNTMDEMISKVKQEGYIGYTNLQYGKSNGIKTLKLNGVHFSKDSIKTLTYPLTYNLNVIYDKKYKKESQEFINYLKSIQGKRTIENFAVGT</sequence>
<proteinExistence type="inferred from homology"/>
<evidence type="ECO:0000256" key="7">
    <source>
        <dbReference type="ARBA" id="ARBA00023139"/>
    </source>
</evidence>
<evidence type="ECO:0000256" key="4">
    <source>
        <dbReference type="ARBA" id="ARBA00011529"/>
    </source>
</evidence>
<keyword evidence="12" id="KW-1185">Reference proteome</keyword>
<keyword evidence="8" id="KW-0449">Lipoprotein</keyword>
<evidence type="ECO:0000313" key="12">
    <source>
        <dbReference type="Proteomes" id="UP001224418"/>
    </source>
</evidence>
<dbReference type="SUPFAM" id="SSF53850">
    <property type="entry name" value="Periplasmic binding protein-like II"/>
    <property type="match status" value="1"/>
</dbReference>
<dbReference type="PANTHER" id="PTHR30570">
    <property type="entry name" value="PERIPLASMIC PHOSPHATE BINDING COMPONENT OF PHOSPHATE ABC TRANSPORTER"/>
    <property type="match status" value="1"/>
</dbReference>
<keyword evidence="5" id="KW-0592">Phosphate transport</keyword>
<dbReference type="Pfam" id="PF12849">
    <property type="entry name" value="PBP_like_2"/>
    <property type="match status" value="1"/>
</dbReference>
<dbReference type="EMBL" id="JAUSWN010000004">
    <property type="protein sequence ID" value="MDQ0478978.1"/>
    <property type="molecule type" value="Genomic_DNA"/>
</dbReference>
<keyword evidence="6 9" id="KW-0732">Signal</keyword>
<evidence type="ECO:0000256" key="3">
    <source>
        <dbReference type="ARBA" id="ARBA00008725"/>
    </source>
</evidence>
<comment type="subcellular location">
    <subcellularLocation>
        <location evidence="2">Cell membrane</location>
        <topology evidence="2">Lipid-anchor</topology>
    </subcellularLocation>
</comment>
<feature type="chain" id="PRO_5046273636" description="PBP domain-containing protein" evidence="9">
    <location>
        <begin position="18"/>
        <end position="272"/>
    </location>
</feature>
<reference evidence="11 12" key="1">
    <citation type="submission" date="2023-07" db="EMBL/GenBank/DDBJ databases">
        <title>Genomic Encyclopedia of Type Strains, Phase IV (KMG-IV): sequencing the most valuable type-strain genomes for metagenomic binning, comparative biology and taxonomic classification.</title>
        <authorList>
            <person name="Goeker M."/>
        </authorList>
    </citation>
    <scope>NUCLEOTIDE SEQUENCE [LARGE SCALE GENOMIC DNA]</scope>
    <source>
        <strain evidence="11 12">DSM 1400</strain>
    </source>
</reference>
<evidence type="ECO:0000256" key="1">
    <source>
        <dbReference type="ARBA" id="ARBA00002841"/>
    </source>
</evidence>
<dbReference type="InterPro" id="IPR050811">
    <property type="entry name" value="Phosphate_ABC_transporter"/>
</dbReference>
<dbReference type="Proteomes" id="UP001224418">
    <property type="component" value="Unassembled WGS sequence"/>
</dbReference>
<evidence type="ECO:0000313" key="11">
    <source>
        <dbReference type="EMBL" id="MDQ0478978.1"/>
    </source>
</evidence>
<dbReference type="InterPro" id="IPR024370">
    <property type="entry name" value="PBP_domain"/>
</dbReference>